<sequence>MTLFVDMDEVLADTYGAHLELYKEEFGVQLNPADCKGKEAWQCVPEEHVKGMMSHAWQVGFFRDLKLIEGSQEVMAELNKKHEVYIASAAMQFPNSLKEKSDWLDDFFPFIPWERRILCGHKYILKGDVLIDDRAYNLESFEGRSIMYTSPHNMNTNGFERADSWNEIADKLL</sequence>
<dbReference type="OrthoDB" id="278110at2"/>
<name>A0A285MUU8_9FLAO</name>
<evidence type="ECO:0000256" key="2">
    <source>
        <dbReference type="PIRSR" id="PIRSR610708-1"/>
    </source>
</evidence>
<proteinExistence type="inferred from homology"/>
<dbReference type="AlphaFoldDB" id="A0A285MUU8"/>
<dbReference type="SFLD" id="SFLDG01126">
    <property type="entry name" value="C1.2:_Nucleotidase_Like"/>
    <property type="match status" value="1"/>
</dbReference>
<gene>
    <name evidence="3" type="ORF">SAMN06265377_1397</name>
</gene>
<dbReference type="SUPFAM" id="SSF56784">
    <property type="entry name" value="HAD-like"/>
    <property type="match status" value="1"/>
</dbReference>
<protein>
    <submittedName>
        <fullName evidence="3">5'(3')-deoxyribonucleotidase</fullName>
    </submittedName>
</protein>
<evidence type="ECO:0000313" key="4">
    <source>
        <dbReference type="Proteomes" id="UP000219048"/>
    </source>
</evidence>
<accession>A0A285MUU8</accession>
<dbReference type="GO" id="GO:0008253">
    <property type="term" value="F:5'-nucleotidase activity"/>
    <property type="evidence" value="ECO:0007669"/>
    <property type="project" value="InterPro"/>
</dbReference>
<keyword evidence="4" id="KW-1185">Reference proteome</keyword>
<dbReference type="PANTHER" id="PTHR16504">
    <property type="entry name" value="5'(3')-DEOXYRIBONUCLEOTIDASE"/>
    <property type="match status" value="1"/>
</dbReference>
<dbReference type="PANTHER" id="PTHR16504:SF4">
    <property type="entry name" value="5'(3')-DEOXYRIBONUCLEOTIDASE"/>
    <property type="match status" value="1"/>
</dbReference>
<feature type="active site" description="Proton donor" evidence="2">
    <location>
        <position position="8"/>
    </location>
</feature>
<feature type="active site" description="Nucleophile" evidence="2">
    <location>
        <position position="6"/>
    </location>
</feature>
<organism evidence="3 4">
    <name type="scientific">Flagellimonas pacifica</name>
    <dbReference type="NCBI Taxonomy" id="1247520"/>
    <lineage>
        <taxon>Bacteria</taxon>
        <taxon>Pseudomonadati</taxon>
        <taxon>Bacteroidota</taxon>
        <taxon>Flavobacteriia</taxon>
        <taxon>Flavobacteriales</taxon>
        <taxon>Flavobacteriaceae</taxon>
        <taxon>Flagellimonas</taxon>
    </lineage>
</organism>
<dbReference type="Gene3D" id="3.40.50.1000">
    <property type="entry name" value="HAD superfamily/HAD-like"/>
    <property type="match status" value="1"/>
</dbReference>
<evidence type="ECO:0000313" key="3">
    <source>
        <dbReference type="EMBL" id="SNY99586.1"/>
    </source>
</evidence>
<dbReference type="Gene3D" id="1.10.40.40">
    <property type="entry name" value="Deoxyribonucleotidase, domain 2"/>
    <property type="match status" value="1"/>
</dbReference>
<dbReference type="InterPro" id="IPR023214">
    <property type="entry name" value="HAD_sf"/>
</dbReference>
<comment type="similarity">
    <text evidence="1">Belongs to the 5'(3')-deoxyribonucleotidase family.</text>
</comment>
<dbReference type="SFLD" id="SFLDG01146">
    <property type="entry name" value="C1.2.2"/>
    <property type="match status" value="1"/>
</dbReference>
<dbReference type="SFLD" id="SFLDS00003">
    <property type="entry name" value="Haloacid_Dehalogenase"/>
    <property type="match status" value="1"/>
</dbReference>
<evidence type="ECO:0000256" key="1">
    <source>
        <dbReference type="ARBA" id="ARBA00009589"/>
    </source>
</evidence>
<dbReference type="Proteomes" id="UP000219048">
    <property type="component" value="Unassembled WGS sequence"/>
</dbReference>
<dbReference type="InterPro" id="IPR036412">
    <property type="entry name" value="HAD-like_sf"/>
</dbReference>
<dbReference type="EMBL" id="OBEH01000002">
    <property type="protein sequence ID" value="SNY99586.1"/>
    <property type="molecule type" value="Genomic_DNA"/>
</dbReference>
<dbReference type="Pfam" id="PF06941">
    <property type="entry name" value="NT5C"/>
    <property type="match status" value="1"/>
</dbReference>
<dbReference type="InterPro" id="IPR010708">
    <property type="entry name" value="5'(3')-deoxyribonucleotidase"/>
</dbReference>
<dbReference type="RefSeq" id="WP_097045076.1">
    <property type="nucleotide sequence ID" value="NZ_OBEH01000002.1"/>
</dbReference>
<reference evidence="4" key="1">
    <citation type="submission" date="2017-09" db="EMBL/GenBank/DDBJ databases">
        <authorList>
            <person name="Varghese N."/>
            <person name="Submissions S."/>
        </authorList>
    </citation>
    <scope>NUCLEOTIDE SEQUENCE [LARGE SCALE GENOMIC DNA]</scope>
    <source>
        <strain evidence="4">DSM 25885</strain>
    </source>
</reference>
<dbReference type="GO" id="GO:0009223">
    <property type="term" value="P:pyrimidine deoxyribonucleotide catabolic process"/>
    <property type="evidence" value="ECO:0007669"/>
    <property type="project" value="TreeGrafter"/>
</dbReference>